<evidence type="ECO:0000256" key="1">
    <source>
        <dbReference type="ARBA" id="ARBA00001966"/>
    </source>
</evidence>
<keyword evidence="4" id="KW-0004">4Fe-4S</keyword>
<dbReference type="PANTHER" id="PTHR24960">
    <property type="entry name" value="PHOTOSYSTEM I IRON-SULFUR CENTER-RELATED"/>
    <property type="match status" value="1"/>
</dbReference>
<evidence type="ECO:0000256" key="2">
    <source>
        <dbReference type="ARBA" id="ARBA00003532"/>
    </source>
</evidence>
<protein>
    <recommendedName>
        <fullName evidence="3">Ferredoxin</fullName>
    </recommendedName>
</protein>
<dbReference type="EMBL" id="CYZX01000004">
    <property type="protein sequence ID" value="CUO01516.1"/>
    <property type="molecule type" value="Genomic_DNA"/>
</dbReference>
<keyword evidence="6" id="KW-0408">Iron</keyword>
<evidence type="ECO:0000256" key="6">
    <source>
        <dbReference type="ARBA" id="ARBA00023004"/>
    </source>
</evidence>
<evidence type="ECO:0000256" key="3">
    <source>
        <dbReference type="ARBA" id="ARBA00013529"/>
    </source>
</evidence>
<proteinExistence type="predicted"/>
<reference evidence="9 10" key="1">
    <citation type="submission" date="2015-09" db="EMBL/GenBank/DDBJ databases">
        <authorList>
            <consortium name="Pathogen Informatics"/>
        </authorList>
    </citation>
    <scope>NUCLEOTIDE SEQUENCE [LARGE SCALE GENOMIC DNA]</scope>
    <source>
        <strain evidence="9 10">2789STDY5834856</strain>
    </source>
</reference>
<evidence type="ECO:0000256" key="4">
    <source>
        <dbReference type="ARBA" id="ARBA00022485"/>
    </source>
</evidence>
<gene>
    <name evidence="9" type="ORF">ERS852471_00817</name>
</gene>
<comment type="function">
    <text evidence="2">Ferredoxins are iron-sulfur proteins that transfer electrons in a wide variety of metabolic reactions.</text>
</comment>
<organism evidence="9 10">
    <name type="scientific">Clostridium disporicum</name>
    <dbReference type="NCBI Taxonomy" id="84024"/>
    <lineage>
        <taxon>Bacteria</taxon>
        <taxon>Bacillati</taxon>
        <taxon>Bacillota</taxon>
        <taxon>Clostridia</taxon>
        <taxon>Eubacteriales</taxon>
        <taxon>Clostridiaceae</taxon>
        <taxon>Clostridium</taxon>
    </lineage>
</organism>
<sequence>MEKKFIRKKAYVDKTYCVACGICEKACPFNAITIYKGIYSKVDFDKCVGCSKCAKACPASTIEVK</sequence>
<name>A0A174BPN0_9CLOT</name>
<evidence type="ECO:0000256" key="7">
    <source>
        <dbReference type="ARBA" id="ARBA00023014"/>
    </source>
</evidence>
<dbReference type="PANTHER" id="PTHR24960:SF79">
    <property type="entry name" value="PHOTOSYSTEM I IRON-SULFUR CENTER"/>
    <property type="match status" value="1"/>
</dbReference>
<dbReference type="GO" id="GO:0046872">
    <property type="term" value="F:metal ion binding"/>
    <property type="evidence" value="ECO:0007669"/>
    <property type="project" value="UniProtKB-KW"/>
</dbReference>
<dbReference type="InterPro" id="IPR050157">
    <property type="entry name" value="PSI_iron-sulfur_center"/>
</dbReference>
<dbReference type="OrthoDB" id="9810688at2"/>
<keyword evidence="5" id="KW-0479">Metal-binding</keyword>
<dbReference type="SUPFAM" id="SSF54862">
    <property type="entry name" value="4Fe-4S ferredoxins"/>
    <property type="match status" value="1"/>
</dbReference>
<dbReference type="AlphaFoldDB" id="A0A174BPN0"/>
<dbReference type="RefSeq" id="WP_055264195.1">
    <property type="nucleotide sequence ID" value="NZ_CABIXQ010000004.1"/>
</dbReference>
<feature type="domain" description="4Fe-4S ferredoxin-type" evidence="8">
    <location>
        <begin position="8"/>
        <end position="37"/>
    </location>
</feature>
<dbReference type="InterPro" id="IPR017896">
    <property type="entry name" value="4Fe4S_Fe-S-bd"/>
</dbReference>
<dbReference type="Gene3D" id="3.30.70.20">
    <property type="match status" value="2"/>
</dbReference>
<dbReference type="PROSITE" id="PS51379">
    <property type="entry name" value="4FE4S_FER_2"/>
    <property type="match status" value="2"/>
</dbReference>
<dbReference type="PROSITE" id="PS00198">
    <property type="entry name" value="4FE4S_FER_1"/>
    <property type="match status" value="2"/>
</dbReference>
<feature type="domain" description="4Fe-4S ferredoxin-type" evidence="8">
    <location>
        <begin position="38"/>
        <end position="65"/>
    </location>
</feature>
<keyword evidence="7" id="KW-0411">Iron-sulfur</keyword>
<accession>A0A174BPN0</accession>
<dbReference type="InterPro" id="IPR017900">
    <property type="entry name" value="4Fe4S_Fe_S_CS"/>
</dbReference>
<dbReference type="Pfam" id="PF14697">
    <property type="entry name" value="Fer4_21"/>
    <property type="match status" value="1"/>
</dbReference>
<dbReference type="GO" id="GO:0051539">
    <property type="term" value="F:4 iron, 4 sulfur cluster binding"/>
    <property type="evidence" value="ECO:0007669"/>
    <property type="project" value="UniProtKB-KW"/>
</dbReference>
<evidence type="ECO:0000313" key="9">
    <source>
        <dbReference type="EMBL" id="CUO01516.1"/>
    </source>
</evidence>
<dbReference type="Proteomes" id="UP000095594">
    <property type="component" value="Unassembled WGS sequence"/>
</dbReference>
<evidence type="ECO:0000256" key="5">
    <source>
        <dbReference type="ARBA" id="ARBA00022723"/>
    </source>
</evidence>
<evidence type="ECO:0000313" key="10">
    <source>
        <dbReference type="Proteomes" id="UP000095594"/>
    </source>
</evidence>
<comment type="cofactor">
    <cofactor evidence="1">
        <name>[4Fe-4S] cluster</name>
        <dbReference type="ChEBI" id="CHEBI:49883"/>
    </cofactor>
</comment>
<evidence type="ECO:0000259" key="8">
    <source>
        <dbReference type="PROSITE" id="PS51379"/>
    </source>
</evidence>